<dbReference type="AlphaFoldDB" id="A0A976P0L0"/>
<comment type="caution">
    <text evidence="2">The sequence shown here is derived from an EMBL/GenBank/DDBJ whole genome shotgun (WGS) entry which is preliminary data.</text>
</comment>
<gene>
    <name evidence="2" type="ORF">CCR75_005076</name>
</gene>
<evidence type="ECO:0000313" key="2">
    <source>
        <dbReference type="EMBL" id="TDH74277.1"/>
    </source>
</evidence>
<evidence type="ECO:0000256" key="1">
    <source>
        <dbReference type="SAM" id="MobiDB-lite"/>
    </source>
</evidence>
<evidence type="ECO:0008006" key="4">
    <source>
        <dbReference type="Google" id="ProtNLM"/>
    </source>
</evidence>
<organism evidence="2 3">
    <name type="scientific">Bremia lactucae</name>
    <name type="common">Lettuce downy mildew</name>
    <dbReference type="NCBI Taxonomy" id="4779"/>
    <lineage>
        <taxon>Eukaryota</taxon>
        <taxon>Sar</taxon>
        <taxon>Stramenopiles</taxon>
        <taxon>Oomycota</taxon>
        <taxon>Peronosporomycetes</taxon>
        <taxon>Peronosporales</taxon>
        <taxon>Peronosporaceae</taxon>
        <taxon>Bremia</taxon>
    </lineage>
</organism>
<dbReference type="KEGG" id="blac:94348831"/>
<sequence length="376" mass="41872">MHFCATIPPNSSTLSDSVIGNVMQRSTWNTHANSRASSTFPQSHHHHQHPFRQASNSIANETERTSLIHTKVPIPDALEGSAPAMSRHTGISSNRRSVTCLLSDLEAVNNMFIGIQGTKHRVTPALQQTIVADALRKKKRHRERCRINQARYRERQLKAQTEIEVAIVKLKFEIGQLEVKCNMAAPLPTTRTNWAFVSEYFRHFNYYISSPIIFSKTAYKFLDTIMAPDVVVGSYFGVDAHFGCWELFALYFEDLRVDLKGLTTSAPGTLVARTTTCVSITNNTLCRAFPHLNSDGAGGANGGVWSPLAVKLLGTKFSMRGSVVFGWDSVTNKVIRVHGQADMISPMLSLLGNFEDVSYVFQRALVTPDCKPIRED</sequence>
<feature type="region of interest" description="Disordered" evidence="1">
    <location>
        <begin position="30"/>
        <end position="56"/>
    </location>
</feature>
<dbReference type="OrthoDB" id="123998at2759"/>
<evidence type="ECO:0000313" key="3">
    <source>
        <dbReference type="Proteomes" id="UP000294530"/>
    </source>
</evidence>
<proteinExistence type="predicted"/>
<name>A0A976P0L0_BRELC</name>
<dbReference type="EMBL" id="SHOA02000023">
    <property type="protein sequence ID" value="TDH74277.1"/>
    <property type="molecule type" value="Genomic_DNA"/>
</dbReference>
<dbReference type="GeneID" id="94348831"/>
<dbReference type="CDD" id="cd14686">
    <property type="entry name" value="bZIP"/>
    <property type="match status" value="1"/>
</dbReference>
<protein>
    <recommendedName>
        <fullName evidence="4">BZIP domain-containing protein</fullName>
    </recommendedName>
</protein>
<keyword evidence="3" id="KW-1185">Reference proteome</keyword>
<accession>A0A976P0L0</accession>
<dbReference type="Proteomes" id="UP000294530">
    <property type="component" value="Unassembled WGS sequence"/>
</dbReference>
<dbReference type="RefSeq" id="XP_067823775.1">
    <property type="nucleotide sequence ID" value="XM_067963160.1"/>
</dbReference>
<reference evidence="2 3" key="1">
    <citation type="journal article" date="2021" name="Genome Biol.">
        <title>AFLAP: assembly-free linkage analysis pipeline using k-mers from genome sequencing data.</title>
        <authorList>
            <person name="Fletcher K."/>
            <person name="Zhang L."/>
            <person name="Gil J."/>
            <person name="Han R."/>
            <person name="Cavanaugh K."/>
            <person name="Michelmore R."/>
        </authorList>
    </citation>
    <scope>NUCLEOTIDE SEQUENCE [LARGE SCALE GENOMIC DNA]</scope>
    <source>
        <strain evidence="2 3">SF5</strain>
    </source>
</reference>